<dbReference type="Proteomes" id="UP001596512">
    <property type="component" value="Unassembled WGS sequence"/>
</dbReference>
<name>A0ABW2TP50_9PSEU</name>
<organism evidence="2 3">
    <name type="scientific">Actinokineospora soli</name>
    <dbReference type="NCBI Taxonomy" id="1048753"/>
    <lineage>
        <taxon>Bacteria</taxon>
        <taxon>Bacillati</taxon>
        <taxon>Actinomycetota</taxon>
        <taxon>Actinomycetes</taxon>
        <taxon>Pseudonocardiales</taxon>
        <taxon>Pseudonocardiaceae</taxon>
        <taxon>Actinokineospora</taxon>
    </lineage>
</organism>
<evidence type="ECO:0008006" key="4">
    <source>
        <dbReference type="Google" id="ProtNLM"/>
    </source>
</evidence>
<protein>
    <recommendedName>
        <fullName evidence="4">Neocarzinostatin family protein</fullName>
    </recommendedName>
</protein>
<feature type="signal peptide" evidence="1">
    <location>
        <begin position="1"/>
        <end position="17"/>
    </location>
</feature>
<accession>A0ABW2TP50</accession>
<proteinExistence type="predicted"/>
<evidence type="ECO:0000313" key="3">
    <source>
        <dbReference type="Proteomes" id="UP001596512"/>
    </source>
</evidence>
<gene>
    <name evidence="2" type="ORF">ACFQV2_17280</name>
</gene>
<reference evidence="3" key="1">
    <citation type="journal article" date="2019" name="Int. J. Syst. Evol. Microbiol.">
        <title>The Global Catalogue of Microorganisms (GCM) 10K type strain sequencing project: providing services to taxonomists for standard genome sequencing and annotation.</title>
        <authorList>
            <consortium name="The Broad Institute Genomics Platform"/>
            <consortium name="The Broad Institute Genome Sequencing Center for Infectious Disease"/>
            <person name="Wu L."/>
            <person name="Ma J."/>
        </authorList>
    </citation>
    <scope>NUCLEOTIDE SEQUENCE [LARGE SCALE GENOMIC DNA]</scope>
    <source>
        <strain evidence="3">JCM 17695</strain>
    </source>
</reference>
<sequence length="127" mass="12889">MLGTLLTAGLLAPSAHAAPVTAPTVAVESGKLVHGGKAVKVTGTYSCGGGTADLHLDLDQSAAKGKGKSKGLRCEGDHEVKKFTAVVSADAVRTWFVSGSAWLSLRLCASGTVTVLASLNVAIFLRL</sequence>
<evidence type="ECO:0000256" key="1">
    <source>
        <dbReference type="SAM" id="SignalP"/>
    </source>
</evidence>
<comment type="caution">
    <text evidence="2">The sequence shown here is derived from an EMBL/GenBank/DDBJ whole genome shotgun (WGS) entry which is preliminary data.</text>
</comment>
<feature type="chain" id="PRO_5046636087" description="Neocarzinostatin family protein" evidence="1">
    <location>
        <begin position="18"/>
        <end position="127"/>
    </location>
</feature>
<keyword evidence="3" id="KW-1185">Reference proteome</keyword>
<keyword evidence="1" id="KW-0732">Signal</keyword>
<dbReference type="EMBL" id="JBHTEY010000004">
    <property type="protein sequence ID" value="MFC7615008.1"/>
    <property type="molecule type" value="Genomic_DNA"/>
</dbReference>
<evidence type="ECO:0000313" key="2">
    <source>
        <dbReference type="EMBL" id="MFC7615008.1"/>
    </source>
</evidence>